<dbReference type="PANTHER" id="PTHR43019:SF23">
    <property type="entry name" value="PROTEASE DO-LIKE 5, CHLOROPLASTIC"/>
    <property type="match status" value="1"/>
</dbReference>
<dbReference type="EMBL" id="SSMQ01000026">
    <property type="protein sequence ID" value="TKD03977.1"/>
    <property type="molecule type" value="Genomic_DNA"/>
</dbReference>
<feature type="transmembrane region" description="Helical" evidence="5">
    <location>
        <begin position="59"/>
        <end position="80"/>
    </location>
</feature>
<keyword evidence="5" id="KW-0812">Transmembrane</keyword>
<keyword evidence="7" id="KW-1185">Reference proteome</keyword>
<sequence>MPSEVPREAMDADGRVDVATAQRIVENAVARATSGPDKSASIIEAKVAEATRRGARLNALLAFGVAVTLVALGVAAFVVYRSQRAAAILTTEAGLGARPVAAPVGTLPTKVLSGREIYEQNKGALYVLAYKQNRLISGCCSAFAIDKNQLVTNAHCVTSCGARGGKPVVVQNESAGKVELEVVAQRAHPTYSTSSKRADTPDVALLRVKGTLPGAVTLASDAELRALGPGDDVYVLGFPGRVMDPVSPSATFLSGHLGRLMGFDEQATSADKAAVILHDAVTRGGNSGSPIFNQYGHVVGVHAAHMDDEENISIDGQKTTIVQASPYRIGMRIDLVRGVPTP</sequence>
<reference evidence="6 7" key="1">
    <citation type="submission" date="2019-04" db="EMBL/GenBank/DDBJ databases">
        <authorList>
            <person name="Li Y."/>
            <person name="Wang J."/>
        </authorList>
    </citation>
    <scope>NUCLEOTIDE SEQUENCE [LARGE SCALE GENOMIC DNA]</scope>
    <source>
        <strain evidence="6 7">DSM 14668</strain>
    </source>
</reference>
<keyword evidence="1 6" id="KW-0645">Protease</keyword>
<keyword evidence="3" id="KW-0378">Hydrolase</keyword>
<dbReference type="GO" id="GO:0006508">
    <property type="term" value="P:proteolysis"/>
    <property type="evidence" value="ECO:0007669"/>
    <property type="project" value="UniProtKB-KW"/>
</dbReference>
<keyword evidence="4" id="KW-0720">Serine protease</keyword>
<evidence type="ECO:0000256" key="1">
    <source>
        <dbReference type="ARBA" id="ARBA00022670"/>
    </source>
</evidence>
<keyword evidence="5" id="KW-0472">Membrane</keyword>
<dbReference type="PRINTS" id="PR01774">
    <property type="entry name" value="EXFOLTOXIN"/>
</dbReference>
<dbReference type="Pfam" id="PF13365">
    <property type="entry name" value="Trypsin_2"/>
    <property type="match status" value="1"/>
</dbReference>
<dbReference type="SUPFAM" id="SSF50494">
    <property type="entry name" value="Trypsin-like serine proteases"/>
    <property type="match status" value="1"/>
</dbReference>
<dbReference type="Gene3D" id="2.40.10.10">
    <property type="entry name" value="Trypsin-like serine proteases"/>
    <property type="match status" value="2"/>
</dbReference>
<evidence type="ECO:0000313" key="7">
    <source>
        <dbReference type="Proteomes" id="UP000309215"/>
    </source>
</evidence>
<dbReference type="InterPro" id="IPR000126">
    <property type="entry name" value="V8_ser_AS"/>
</dbReference>
<accession>A0A4U1J8L9</accession>
<evidence type="ECO:0000256" key="5">
    <source>
        <dbReference type="SAM" id="Phobius"/>
    </source>
</evidence>
<keyword evidence="2" id="KW-0732">Signal</keyword>
<organism evidence="6 7">
    <name type="scientific">Polyangium fumosum</name>
    <dbReference type="NCBI Taxonomy" id="889272"/>
    <lineage>
        <taxon>Bacteria</taxon>
        <taxon>Pseudomonadati</taxon>
        <taxon>Myxococcota</taxon>
        <taxon>Polyangia</taxon>
        <taxon>Polyangiales</taxon>
        <taxon>Polyangiaceae</taxon>
        <taxon>Polyangium</taxon>
    </lineage>
</organism>
<dbReference type="GO" id="GO:0004252">
    <property type="term" value="F:serine-type endopeptidase activity"/>
    <property type="evidence" value="ECO:0007669"/>
    <property type="project" value="InterPro"/>
</dbReference>
<proteinExistence type="predicted"/>
<dbReference type="PROSITE" id="PS00673">
    <property type="entry name" value="V8_SER"/>
    <property type="match status" value="1"/>
</dbReference>
<dbReference type="PANTHER" id="PTHR43019">
    <property type="entry name" value="SERINE ENDOPROTEASE DEGS"/>
    <property type="match status" value="1"/>
</dbReference>
<evidence type="ECO:0000256" key="2">
    <source>
        <dbReference type="ARBA" id="ARBA00022729"/>
    </source>
</evidence>
<name>A0A4U1J8L9_9BACT</name>
<dbReference type="Proteomes" id="UP000309215">
    <property type="component" value="Unassembled WGS sequence"/>
</dbReference>
<keyword evidence="5" id="KW-1133">Transmembrane helix</keyword>
<dbReference type="InterPro" id="IPR043504">
    <property type="entry name" value="Peptidase_S1_PA_chymotrypsin"/>
</dbReference>
<evidence type="ECO:0000256" key="4">
    <source>
        <dbReference type="ARBA" id="ARBA00022825"/>
    </source>
</evidence>
<evidence type="ECO:0000313" key="6">
    <source>
        <dbReference type="EMBL" id="TKD03977.1"/>
    </source>
</evidence>
<dbReference type="InterPro" id="IPR008353">
    <property type="entry name" value="Peptidase_S1B_tx"/>
</dbReference>
<protein>
    <submittedName>
        <fullName evidence="6">Serine protease</fullName>
    </submittedName>
</protein>
<comment type="caution">
    <text evidence="6">The sequence shown here is derived from an EMBL/GenBank/DDBJ whole genome shotgun (WGS) entry which is preliminary data.</text>
</comment>
<dbReference type="InterPro" id="IPR009003">
    <property type="entry name" value="Peptidase_S1_PA"/>
</dbReference>
<dbReference type="OrthoDB" id="5492201at2"/>
<dbReference type="AlphaFoldDB" id="A0A4U1J8L9"/>
<evidence type="ECO:0000256" key="3">
    <source>
        <dbReference type="ARBA" id="ARBA00022801"/>
    </source>
</evidence>
<dbReference type="RefSeq" id="WP_136931452.1">
    <property type="nucleotide sequence ID" value="NZ_SSMQ01000026.1"/>
</dbReference>
<gene>
    <name evidence="6" type="ORF">E8A74_24295</name>
</gene>